<dbReference type="AlphaFoldDB" id="A0AAD7F6Z8"/>
<organism evidence="1 2">
    <name type="scientific">Roridomyces roridus</name>
    <dbReference type="NCBI Taxonomy" id="1738132"/>
    <lineage>
        <taxon>Eukaryota</taxon>
        <taxon>Fungi</taxon>
        <taxon>Dikarya</taxon>
        <taxon>Basidiomycota</taxon>
        <taxon>Agaricomycotina</taxon>
        <taxon>Agaricomycetes</taxon>
        <taxon>Agaricomycetidae</taxon>
        <taxon>Agaricales</taxon>
        <taxon>Marasmiineae</taxon>
        <taxon>Mycenaceae</taxon>
        <taxon>Roridomyces</taxon>
    </lineage>
</organism>
<proteinExistence type="predicted"/>
<name>A0AAD7F6Z8_9AGAR</name>
<keyword evidence="2" id="KW-1185">Reference proteome</keyword>
<reference evidence="1" key="1">
    <citation type="submission" date="2023-03" db="EMBL/GenBank/DDBJ databases">
        <title>Massive genome expansion in bonnet fungi (Mycena s.s.) driven by repeated elements and novel gene families across ecological guilds.</title>
        <authorList>
            <consortium name="Lawrence Berkeley National Laboratory"/>
            <person name="Harder C.B."/>
            <person name="Miyauchi S."/>
            <person name="Viragh M."/>
            <person name="Kuo A."/>
            <person name="Thoen E."/>
            <person name="Andreopoulos B."/>
            <person name="Lu D."/>
            <person name="Skrede I."/>
            <person name="Drula E."/>
            <person name="Henrissat B."/>
            <person name="Morin E."/>
            <person name="Kohler A."/>
            <person name="Barry K."/>
            <person name="LaButti K."/>
            <person name="Morin E."/>
            <person name="Salamov A."/>
            <person name="Lipzen A."/>
            <person name="Mereny Z."/>
            <person name="Hegedus B."/>
            <person name="Baldrian P."/>
            <person name="Stursova M."/>
            <person name="Weitz H."/>
            <person name="Taylor A."/>
            <person name="Grigoriev I.V."/>
            <person name="Nagy L.G."/>
            <person name="Martin F."/>
            <person name="Kauserud H."/>
        </authorList>
    </citation>
    <scope>NUCLEOTIDE SEQUENCE</scope>
    <source>
        <strain evidence="1">9284</strain>
    </source>
</reference>
<sequence length="231" mass="23943">MGSYTSTLNDTSSTVYITYAPNKVGLEILYDFINALASVDWSEVGAEESLGTVPSDASKLAASATHEAASATHTTSAAHAASATTAPVTVDSFIASVAKSALSQGYHTVPAGNSYVSEKLTLSLVHQADVIMAQSITGVDNMVIVYKGSFTVWSGSKDGSTKHYNLSSQVGSLQKQVFEIINGTVVAVPTPLLIAEEHVAIQHLQAQVAPRINAAAANAEIAHIQAAIAAQ</sequence>
<protein>
    <submittedName>
        <fullName evidence="1">Uncharacterized protein</fullName>
    </submittedName>
</protein>
<accession>A0AAD7F6Z8</accession>
<evidence type="ECO:0000313" key="1">
    <source>
        <dbReference type="EMBL" id="KAJ7606023.1"/>
    </source>
</evidence>
<dbReference type="Proteomes" id="UP001221142">
    <property type="component" value="Unassembled WGS sequence"/>
</dbReference>
<comment type="caution">
    <text evidence="1">The sequence shown here is derived from an EMBL/GenBank/DDBJ whole genome shotgun (WGS) entry which is preliminary data.</text>
</comment>
<dbReference type="EMBL" id="JARKIF010000065">
    <property type="protein sequence ID" value="KAJ7606023.1"/>
    <property type="molecule type" value="Genomic_DNA"/>
</dbReference>
<evidence type="ECO:0000313" key="2">
    <source>
        <dbReference type="Proteomes" id="UP001221142"/>
    </source>
</evidence>
<gene>
    <name evidence="1" type="ORF">FB45DRAFT_951653</name>
</gene>